<dbReference type="Pfam" id="PF13884">
    <property type="entry name" value="Peptidase_S74"/>
    <property type="match status" value="1"/>
</dbReference>
<organism evidence="4 5">
    <name type="scientific">Paenibacillus ehimensis</name>
    <dbReference type="NCBI Taxonomy" id="79264"/>
    <lineage>
        <taxon>Bacteria</taxon>
        <taxon>Bacillati</taxon>
        <taxon>Bacillota</taxon>
        <taxon>Bacilli</taxon>
        <taxon>Bacillales</taxon>
        <taxon>Paenibacillaceae</taxon>
        <taxon>Paenibacillus</taxon>
    </lineage>
</organism>
<evidence type="ECO:0000313" key="4">
    <source>
        <dbReference type="EMBL" id="MDO3679844.1"/>
    </source>
</evidence>
<evidence type="ECO:0000313" key="5">
    <source>
        <dbReference type="Proteomes" id="UP001168883"/>
    </source>
</evidence>
<feature type="compositionally biased region" description="Polar residues" evidence="2">
    <location>
        <begin position="52"/>
        <end position="65"/>
    </location>
</feature>
<gene>
    <name evidence="4" type="ORF">Q3C12_22805</name>
</gene>
<dbReference type="EMBL" id="JAUMKJ010000032">
    <property type="protein sequence ID" value="MDO3679844.1"/>
    <property type="molecule type" value="Genomic_DNA"/>
</dbReference>
<comment type="caution">
    <text evidence="4">The sequence shown here is derived from an EMBL/GenBank/DDBJ whole genome shotgun (WGS) entry which is preliminary data.</text>
</comment>
<proteinExistence type="predicted"/>
<accession>A0ABT8VFT6</accession>
<dbReference type="Proteomes" id="UP001168883">
    <property type="component" value="Unassembled WGS sequence"/>
</dbReference>
<feature type="coiled-coil region" evidence="1">
    <location>
        <begin position="212"/>
        <end position="246"/>
    </location>
</feature>
<dbReference type="RefSeq" id="WP_152547775.1">
    <property type="nucleotide sequence ID" value="NZ_JAUMKJ010000032.1"/>
</dbReference>
<evidence type="ECO:0000259" key="3">
    <source>
        <dbReference type="Pfam" id="PF13884"/>
    </source>
</evidence>
<feature type="compositionally biased region" description="Low complexity" evidence="2">
    <location>
        <begin position="66"/>
        <end position="76"/>
    </location>
</feature>
<evidence type="ECO:0000256" key="2">
    <source>
        <dbReference type="SAM" id="MobiDB-lite"/>
    </source>
</evidence>
<name>A0ABT8VFT6_9BACL</name>
<dbReference type="InterPro" id="IPR030392">
    <property type="entry name" value="S74_ICA"/>
</dbReference>
<evidence type="ECO:0000256" key="1">
    <source>
        <dbReference type="SAM" id="Coils"/>
    </source>
</evidence>
<feature type="region of interest" description="Disordered" evidence="2">
    <location>
        <begin position="1"/>
        <end position="76"/>
    </location>
</feature>
<sequence length="247" mass="25741">MKKVKNKGGIQMPAIRGDSNDPNVPGVIGTNTNGTGVEGSSVSSRGVAGFSTNGWGTSGTSQTNTGVVGSSRSGVGIEAHSSSNTALVATTQGVNTHAFIVHQRGSGNIITGRNNTNSDVFRVLDNGTTIVRNLIQTCDKNAKENFSDVDTLEILDKLAAIPIQSWNYKGDPASICHIGPTAQDFQAAFGLNGDDDIHISSIDLQGVALAAIQGLNEKNEKLMAENAQLHTNLANLEARLSALETKG</sequence>
<feature type="domain" description="Peptidase S74" evidence="3">
    <location>
        <begin position="138"/>
        <end position="189"/>
    </location>
</feature>
<keyword evidence="5" id="KW-1185">Reference proteome</keyword>
<protein>
    <submittedName>
        <fullName evidence="4">Tail fiber domain-containing protein</fullName>
    </submittedName>
</protein>
<reference evidence="4" key="1">
    <citation type="submission" date="2023-07" db="EMBL/GenBank/DDBJ databases">
        <authorList>
            <person name="Aktuganov G."/>
            <person name="Boyko T."/>
            <person name="Delegan Y."/>
            <person name="Galimzianova N."/>
            <person name="Gilvanova E."/>
            <person name="Korobov V."/>
            <person name="Kuzmina L."/>
            <person name="Melentiev A."/>
            <person name="Milman P."/>
            <person name="Ryabova A."/>
            <person name="Stupak E."/>
            <person name="Yasakov T."/>
            <person name="Zharikova N."/>
            <person name="Zhurenko E."/>
        </authorList>
    </citation>
    <scope>NUCLEOTIDE SEQUENCE</scope>
    <source>
        <strain evidence="4">IB-739</strain>
    </source>
</reference>
<feature type="compositionally biased region" description="Low complexity" evidence="2">
    <location>
        <begin position="23"/>
        <end position="51"/>
    </location>
</feature>
<keyword evidence="1" id="KW-0175">Coiled coil</keyword>